<name>A0AAD4E3K9_9AGAM</name>
<comment type="caution">
    <text evidence="1">The sequence shown here is derived from an EMBL/GenBank/DDBJ whole genome shotgun (WGS) entry which is preliminary data.</text>
</comment>
<dbReference type="GeneID" id="64661563"/>
<accession>A0AAD4E3K9</accession>
<dbReference type="EMBL" id="JABBWK010000035">
    <property type="protein sequence ID" value="KAG1899061.1"/>
    <property type="molecule type" value="Genomic_DNA"/>
</dbReference>
<dbReference type="RefSeq" id="XP_041224637.1">
    <property type="nucleotide sequence ID" value="XM_041367265.1"/>
</dbReference>
<organism evidence="1 2">
    <name type="scientific">Suillus fuscotomentosus</name>
    <dbReference type="NCBI Taxonomy" id="1912939"/>
    <lineage>
        <taxon>Eukaryota</taxon>
        <taxon>Fungi</taxon>
        <taxon>Dikarya</taxon>
        <taxon>Basidiomycota</taxon>
        <taxon>Agaricomycotina</taxon>
        <taxon>Agaricomycetes</taxon>
        <taxon>Agaricomycetidae</taxon>
        <taxon>Boletales</taxon>
        <taxon>Suillineae</taxon>
        <taxon>Suillaceae</taxon>
        <taxon>Suillus</taxon>
    </lineage>
</organism>
<proteinExistence type="predicted"/>
<dbReference type="Proteomes" id="UP001195769">
    <property type="component" value="Unassembled WGS sequence"/>
</dbReference>
<gene>
    <name evidence="1" type="ORF">F5891DRAFT_1190253</name>
</gene>
<protein>
    <submittedName>
        <fullName evidence="1">Uncharacterized protein</fullName>
    </submittedName>
</protein>
<evidence type="ECO:0000313" key="2">
    <source>
        <dbReference type="Proteomes" id="UP001195769"/>
    </source>
</evidence>
<keyword evidence="2" id="KW-1185">Reference proteome</keyword>
<reference evidence="1" key="1">
    <citation type="journal article" date="2020" name="New Phytol.">
        <title>Comparative genomics reveals dynamic genome evolution in host specialist ectomycorrhizal fungi.</title>
        <authorList>
            <person name="Lofgren L.A."/>
            <person name="Nguyen N.H."/>
            <person name="Vilgalys R."/>
            <person name="Ruytinx J."/>
            <person name="Liao H.L."/>
            <person name="Branco S."/>
            <person name="Kuo A."/>
            <person name="LaButti K."/>
            <person name="Lipzen A."/>
            <person name="Andreopoulos W."/>
            <person name="Pangilinan J."/>
            <person name="Riley R."/>
            <person name="Hundley H."/>
            <person name="Na H."/>
            <person name="Barry K."/>
            <person name="Grigoriev I.V."/>
            <person name="Stajich J.E."/>
            <person name="Kennedy P.G."/>
        </authorList>
    </citation>
    <scope>NUCLEOTIDE SEQUENCE</scope>
    <source>
        <strain evidence="1">FC203</strain>
    </source>
</reference>
<dbReference type="AlphaFoldDB" id="A0AAD4E3K9"/>
<evidence type="ECO:0000313" key="1">
    <source>
        <dbReference type="EMBL" id="KAG1899061.1"/>
    </source>
</evidence>
<sequence length="137" mass="15335">MRIHPDKAEDVNLLNSSPGCICLWLAVSSDKQQALLRPFTATIRFPDLDLPDSASSSPTKHAFRPTARDTEALTFLREIVKISWYELDGMDIETVMKLTRISAGEQEPTLQEVKEYLKAWGVPLSVQSRVAQSFCAP</sequence>